<comment type="caution">
    <text evidence="2">The sequence shown here is derived from an EMBL/GenBank/DDBJ whole genome shotgun (WGS) entry which is preliminary data.</text>
</comment>
<protein>
    <recommendedName>
        <fullName evidence="4">Lipoprotein</fullName>
    </recommendedName>
</protein>
<dbReference type="Proteomes" id="UP000653076">
    <property type="component" value="Unassembled WGS sequence"/>
</dbReference>
<feature type="signal peptide" evidence="1">
    <location>
        <begin position="1"/>
        <end position="28"/>
    </location>
</feature>
<dbReference type="EMBL" id="BOPC01000092">
    <property type="protein sequence ID" value="GIJ30002.1"/>
    <property type="molecule type" value="Genomic_DNA"/>
</dbReference>
<reference evidence="2 3" key="1">
    <citation type="submission" date="2021-01" db="EMBL/GenBank/DDBJ databases">
        <title>Whole genome shotgun sequence of Verrucosispora qiuiae NBRC 106684.</title>
        <authorList>
            <person name="Komaki H."/>
            <person name="Tamura T."/>
        </authorList>
    </citation>
    <scope>NUCLEOTIDE SEQUENCE [LARGE SCALE GENOMIC DNA]</scope>
    <source>
        <strain evidence="2 3">NBRC 106684</strain>
    </source>
</reference>
<organism evidence="2 3">
    <name type="scientific">Micromonospora qiuiae</name>
    <dbReference type="NCBI Taxonomy" id="502268"/>
    <lineage>
        <taxon>Bacteria</taxon>
        <taxon>Bacillati</taxon>
        <taxon>Actinomycetota</taxon>
        <taxon>Actinomycetes</taxon>
        <taxon>Micromonosporales</taxon>
        <taxon>Micromonosporaceae</taxon>
        <taxon>Micromonospora</taxon>
    </lineage>
</organism>
<dbReference type="PROSITE" id="PS51257">
    <property type="entry name" value="PROKAR_LIPOPROTEIN"/>
    <property type="match status" value="1"/>
</dbReference>
<name>A0ABQ4JHD2_9ACTN</name>
<evidence type="ECO:0000313" key="2">
    <source>
        <dbReference type="EMBL" id="GIJ30002.1"/>
    </source>
</evidence>
<keyword evidence="1" id="KW-0732">Signal</keyword>
<accession>A0ABQ4JHD2</accession>
<evidence type="ECO:0000256" key="1">
    <source>
        <dbReference type="SAM" id="SignalP"/>
    </source>
</evidence>
<evidence type="ECO:0000313" key="3">
    <source>
        <dbReference type="Proteomes" id="UP000653076"/>
    </source>
</evidence>
<keyword evidence="3" id="KW-1185">Reference proteome</keyword>
<gene>
    <name evidence="2" type="ORF">Vqi01_51640</name>
</gene>
<sequence>MTSMIRSSRIPALLAVVFTAGLLGACSATTPEPRPQPSAAASTQLVDPSVNYHDPHAVCAAFAVAAHRVDTAVDRDRADVYRRAAAYLDAQLAAAAVDQDSARQTPQWQELVQHRAYTEVQVGPYAGDALPPDTAEQRHVGALVTVRPIGRDGWRGTLERHTVVCGLRPSTVGWRISEYEIG</sequence>
<proteinExistence type="predicted"/>
<feature type="chain" id="PRO_5046262710" description="Lipoprotein" evidence="1">
    <location>
        <begin position="29"/>
        <end position="182"/>
    </location>
</feature>
<evidence type="ECO:0008006" key="4">
    <source>
        <dbReference type="Google" id="ProtNLM"/>
    </source>
</evidence>